<dbReference type="Pfam" id="PF13086">
    <property type="entry name" value="AAA_11"/>
    <property type="match status" value="1"/>
</dbReference>
<accession>A0A4Q7V168</accession>
<dbReference type="PANTHER" id="PTHR43788">
    <property type="entry name" value="DNA2/NAM7 HELICASE FAMILY MEMBER"/>
    <property type="match status" value="1"/>
</dbReference>
<evidence type="ECO:0000256" key="3">
    <source>
        <dbReference type="ARBA" id="ARBA00022801"/>
    </source>
</evidence>
<dbReference type="SUPFAM" id="SSF52980">
    <property type="entry name" value="Restriction endonuclease-like"/>
    <property type="match status" value="1"/>
</dbReference>
<dbReference type="RefSeq" id="WP_165438415.1">
    <property type="nucleotide sequence ID" value="NZ_SHKL01000001.1"/>
</dbReference>
<comment type="similarity">
    <text evidence="1">Belongs to the DNA2/NAM7 helicase family.</text>
</comment>
<dbReference type="GO" id="GO:0005524">
    <property type="term" value="F:ATP binding"/>
    <property type="evidence" value="ECO:0007669"/>
    <property type="project" value="UniProtKB-KW"/>
</dbReference>
<evidence type="ECO:0000256" key="5">
    <source>
        <dbReference type="ARBA" id="ARBA00022840"/>
    </source>
</evidence>
<keyword evidence="3" id="KW-0378">Hydrolase</keyword>
<dbReference type="EMBL" id="SHKL01000001">
    <property type="protein sequence ID" value="RZT87168.1"/>
    <property type="molecule type" value="Genomic_DNA"/>
</dbReference>
<dbReference type="SUPFAM" id="SSF52540">
    <property type="entry name" value="P-loop containing nucleoside triphosphate hydrolases"/>
    <property type="match status" value="1"/>
</dbReference>
<dbReference type="PANTHER" id="PTHR43788:SF8">
    <property type="entry name" value="DNA-BINDING PROTEIN SMUBP-2"/>
    <property type="match status" value="1"/>
</dbReference>
<evidence type="ECO:0000259" key="8">
    <source>
        <dbReference type="Pfam" id="PF18741"/>
    </source>
</evidence>
<dbReference type="Gene3D" id="1.10.10.10">
    <property type="entry name" value="Winged helix-like DNA-binding domain superfamily/Winged helix DNA-binding domain"/>
    <property type="match status" value="1"/>
</dbReference>
<evidence type="ECO:0000256" key="4">
    <source>
        <dbReference type="ARBA" id="ARBA00022806"/>
    </source>
</evidence>
<name>A0A4Q7V168_PSEST</name>
<feature type="domain" description="DNA2/NAM7 helicase helicase" evidence="6">
    <location>
        <begin position="355"/>
        <end position="420"/>
    </location>
</feature>
<sequence length="1682" mass="184514">MNPENDPTIRDKVTRLMGVLRQLAAAKFSPVRHTDNYYSTLWLQDAQEHCSIGAPSGPGEELLRMSRVLLEPEPPRPSELKHWLQPRRDDLGEPRLRPVGSVDGVDTPVGDATDVLLAFDRWMEAWRRWAREERVRRERKRIYDALFDVHRLASEQPESVELVLASGLVQVPDVGPRGLRIHVVSQALEVEQDLETGDMVCSLAAESAVRLEDDEILSGLDRFDLSASAILRERLLERAESPVDPELPEFLKEWAGRVLQMSHSCSDTWASDGATTPTVTSSPAIVARRRGAYAIRAYYDAIARSLADPGQPVPLGLAQLVEAIEPDDRVAWLERSGATPPGKLTEQPLFPLPANEEQAQIFDRLGHDSGVVVEGPPGTGKTHTIANLVSALLAQGQRVLVTSEKSQALRVLRDKLPEGMQELCVSLTDASAKGNSDLARSVATLAGRKSDFIASRTQREIANLSYQRDKVGRRRAKLLEDIRAVREAETYRHPEVAPGFAGTLAQIAQRLNETAAEDGWLGTGIDGELPLTAQQLDELLELLRTETDERIARRTQRLPKTGLVMPVERFAELTAAIRLGDSARAGERGGLVGALETLPADRLAELDSVCRDITEGGVHARNLPQNRQWALHVVDRLLGQGELHTWQRALEELPLVDEVVHHDHAAGYASVVLTGPIEIAGAASALGAWAGHLEQGGTAKKLFKSAEQKAAEPYFDVVQVDGRPANTAAAARAAEHHLRAGLLAQRLQAAFAPVDYQLQLDAPRGAIVEQLLGLRRTCAAIGDVLRVVERAREVVAALPPASRPWITSLGQAEELAALALGVAHARAAALARVELDTTLERLRAAVPPAERAPEMGRLFDAIRDADDHEYAEALLALNRAATQLVERARCDELYGRAHRASASLAVELRRDAADEAWAARLRRWPQAWARSVADTWFRQQVAPGREQQLEAELAVAVADLSQLTASLAASKAWLACLTRMNASQVQALQAYRNSMANVGKGTGKFAERYRQAAREAMHHAQDAVPAWVMPIQQVLASIPPSPNAFDVVIVDEASQAELTSAFLLWLAPRVIVVGDDKQCTPSEISGGALQPVFDRIDSELHDFSSYLRNSFTPKDSVFSVLRSRFGQVVRLREHFRCMPEIINWCSHMFYRDAPLVPLRQFGADRLPPLRTTYVSGAVAEGKSSGMANRAEAEAIAASVAACLDDPDYRGKTFGVVVLQGQAQTDIIRTALMKHPAVAEQWDERRIRVGTPPDFQGDERHVVWLSLVSAPNSPLTALTRREFEQRFNVAVSRAQDQLWLFHSVTLDLLRPADLRRELLDYMTSTGSGVLPPVLGDVTRDRRHEKFDSLFEQRVFLDLTARGFHVTPQVESNGRRIDLVVTGAAGTLAVECDGDAFHTTPEQQMADLHREQELKRCGWTFERIRGSEYTLNPQHALTPVWETLDRLGIGPLGEYNDGSWTPLRATEDTSAETVDAEAFVTMTMPAEPTYDDEASPVDEQPAETSVYEVAALATAPAVTIHERVGPPAPGPGSGHGSGRDDEFLLRAARQQPLSSVWVAEQMAIDVIEARAVLQGLVARGLLVKVGQTRGTRYVLPDRPQTAPSEASVRPSGSARQRDGFVLDAAARQALLDLAGRDRLTNGIVREQLGVDARIAEEILVGLVAENALVKRGRTRGTHYTLPGE</sequence>
<protein>
    <submittedName>
        <fullName evidence="9">AAA domain-containing protein</fullName>
    </submittedName>
</protein>
<evidence type="ECO:0000259" key="6">
    <source>
        <dbReference type="Pfam" id="PF13086"/>
    </source>
</evidence>
<evidence type="ECO:0000259" key="7">
    <source>
        <dbReference type="Pfam" id="PF13087"/>
    </source>
</evidence>
<dbReference type="InterPro" id="IPR027417">
    <property type="entry name" value="P-loop_NTPase"/>
</dbReference>
<comment type="caution">
    <text evidence="9">The sequence shown here is derived from an EMBL/GenBank/DDBJ whole genome shotgun (WGS) entry which is preliminary data.</text>
</comment>
<feature type="domain" description="DNA2/NAM7 helicase-like C-terminal" evidence="7">
    <location>
        <begin position="1115"/>
        <end position="1300"/>
    </location>
</feature>
<dbReference type="InterPro" id="IPR011335">
    <property type="entry name" value="Restrct_endonuc-II-like"/>
</dbReference>
<keyword evidence="2" id="KW-0547">Nucleotide-binding</keyword>
<dbReference type="InterPro" id="IPR041677">
    <property type="entry name" value="DNA2/NAM7_AAA_11"/>
</dbReference>
<dbReference type="Pfam" id="PF13087">
    <property type="entry name" value="AAA_12"/>
    <property type="match status" value="1"/>
</dbReference>
<dbReference type="Proteomes" id="UP000291591">
    <property type="component" value="Unassembled WGS sequence"/>
</dbReference>
<keyword evidence="5" id="KW-0067">ATP-binding</keyword>
<dbReference type="Gene3D" id="3.40.960.10">
    <property type="entry name" value="VSR Endonuclease"/>
    <property type="match status" value="1"/>
</dbReference>
<dbReference type="InterPro" id="IPR050534">
    <property type="entry name" value="Coronavir_polyprotein_1ab"/>
</dbReference>
<proteinExistence type="inferred from homology"/>
<evidence type="ECO:0000256" key="2">
    <source>
        <dbReference type="ARBA" id="ARBA00022741"/>
    </source>
</evidence>
<dbReference type="InterPro" id="IPR049468">
    <property type="entry name" value="Restrct_endonuc-II-like_dom"/>
</dbReference>
<dbReference type="GO" id="GO:0043139">
    <property type="term" value="F:5'-3' DNA helicase activity"/>
    <property type="evidence" value="ECO:0007669"/>
    <property type="project" value="TreeGrafter"/>
</dbReference>
<dbReference type="InterPro" id="IPR036388">
    <property type="entry name" value="WH-like_DNA-bd_sf"/>
</dbReference>
<dbReference type="Gene3D" id="3.40.50.300">
    <property type="entry name" value="P-loop containing nucleotide triphosphate hydrolases"/>
    <property type="match status" value="3"/>
</dbReference>
<evidence type="ECO:0000256" key="1">
    <source>
        <dbReference type="ARBA" id="ARBA00007913"/>
    </source>
</evidence>
<dbReference type="GO" id="GO:0016787">
    <property type="term" value="F:hydrolase activity"/>
    <property type="evidence" value="ECO:0007669"/>
    <property type="project" value="UniProtKB-KW"/>
</dbReference>
<dbReference type="Pfam" id="PF18741">
    <property type="entry name" value="MTES_1575"/>
    <property type="match status" value="1"/>
</dbReference>
<gene>
    <name evidence="9" type="ORF">EV383_4077</name>
</gene>
<feature type="domain" description="Restriction endonuclease type II-like" evidence="8">
    <location>
        <begin position="1349"/>
        <end position="1442"/>
    </location>
</feature>
<evidence type="ECO:0000313" key="10">
    <source>
        <dbReference type="Proteomes" id="UP000291591"/>
    </source>
</evidence>
<reference evidence="9 10" key="1">
    <citation type="submission" date="2019-02" db="EMBL/GenBank/DDBJ databases">
        <title>Sequencing the genomes of 1000 actinobacteria strains.</title>
        <authorList>
            <person name="Klenk H.-P."/>
        </authorList>
    </citation>
    <scope>NUCLEOTIDE SEQUENCE [LARGE SCALE GENOMIC DNA]</scope>
    <source>
        <strain evidence="9 10">DSM 45779</strain>
    </source>
</reference>
<keyword evidence="10" id="KW-1185">Reference proteome</keyword>
<organism evidence="9 10">
    <name type="scientific">Pseudonocardia sediminis</name>
    <dbReference type="NCBI Taxonomy" id="1397368"/>
    <lineage>
        <taxon>Bacteria</taxon>
        <taxon>Bacillati</taxon>
        <taxon>Actinomycetota</taxon>
        <taxon>Actinomycetes</taxon>
        <taxon>Pseudonocardiales</taxon>
        <taxon>Pseudonocardiaceae</taxon>
        <taxon>Pseudonocardia</taxon>
    </lineage>
</organism>
<dbReference type="InterPro" id="IPR041679">
    <property type="entry name" value="DNA2/NAM7-like_C"/>
</dbReference>
<keyword evidence="4" id="KW-0347">Helicase</keyword>
<evidence type="ECO:0000313" key="9">
    <source>
        <dbReference type="EMBL" id="RZT87168.1"/>
    </source>
</evidence>